<feature type="region of interest" description="Disordered" evidence="2">
    <location>
        <begin position="521"/>
        <end position="542"/>
    </location>
</feature>
<dbReference type="NCBIfam" id="NF004829">
    <property type="entry name" value="PRK06183.1-3"/>
    <property type="match status" value="1"/>
</dbReference>
<dbReference type="PRINTS" id="PR00420">
    <property type="entry name" value="RNGMNOXGNASE"/>
</dbReference>
<dbReference type="Pfam" id="PF01494">
    <property type="entry name" value="FAD_binding_3"/>
    <property type="match status" value="1"/>
</dbReference>
<evidence type="ECO:0000256" key="1">
    <source>
        <dbReference type="ARBA" id="ARBA00023002"/>
    </source>
</evidence>
<accession>A0A494XX00</accession>
<evidence type="ECO:0000259" key="3">
    <source>
        <dbReference type="Pfam" id="PF01494"/>
    </source>
</evidence>
<name>A0A494XX00_9BURK</name>
<proteinExistence type="predicted"/>
<dbReference type="AlphaFoldDB" id="A0A494XX00"/>
<dbReference type="Proteomes" id="UP000270342">
    <property type="component" value="Unassembled WGS sequence"/>
</dbReference>
<dbReference type="SUPFAM" id="SSF51905">
    <property type="entry name" value="FAD/NAD(P)-binding domain"/>
    <property type="match status" value="1"/>
</dbReference>
<reference evidence="4 5" key="1">
    <citation type="submission" date="2018-10" db="EMBL/GenBank/DDBJ databases">
        <title>Robbsia sp. DHC34, isolated from soil.</title>
        <authorList>
            <person name="Gao Z.-H."/>
            <person name="Qiu L.-H."/>
        </authorList>
    </citation>
    <scope>NUCLEOTIDE SEQUENCE [LARGE SCALE GENOMIC DNA]</scope>
    <source>
        <strain evidence="4 5">DHC34</strain>
    </source>
</reference>
<dbReference type="PANTHER" id="PTHR43476:SF3">
    <property type="entry name" value="FAD-BINDING MONOOXYGENASE"/>
    <property type="match status" value="1"/>
</dbReference>
<evidence type="ECO:0000313" key="5">
    <source>
        <dbReference type="Proteomes" id="UP000270342"/>
    </source>
</evidence>
<dbReference type="RefSeq" id="WP_121087603.1">
    <property type="nucleotide sequence ID" value="NZ_RBZU01000006.1"/>
</dbReference>
<gene>
    <name evidence="4" type="ORF">D7S86_14675</name>
</gene>
<dbReference type="GO" id="GO:0008688">
    <property type="term" value="F:3-(3-hydroxyphenyl)propionate hydroxylase activity"/>
    <property type="evidence" value="ECO:0007669"/>
    <property type="project" value="TreeGrafter"/>
</dbReference>
<dbReference type="PANTHER" id="PTHR43476">
    <property type="entry name" value="3-(3-HYDROXY-PHENYL)PROPIONATE/3-HYDROXYCINNAMIC ACID HYDROXYLASE"/>
    <property type="match status" value="1"/>
</dbReference>
<sequence length="542" mass="59039">METYDVIIAGYGPTGATLANLLGVSGLRVAVVEREKGIYDKPRAITADHEAMRAFQAAGLAERVEVGTCPHPGTDFVGVEGEVIKRFYPMPAPGPLGWEPTFMFYQPRLEAVLREGVARFDRVDVLLEHSVTGLAQDAEGVDVHVESADGVRQTLRGKYLLACDGARSVVRTEIGSPIYDLAFDEWWVVVDADLHSDVELPERCVQYCRPSRPGTYIVGPDRLRRWEIKVMPGESPEAFNDPEHVRRVLSSFVDTRGLEVKRVAIYRFHAVVAEKWREGRVFLLGDAAHQMPPFLGQGLCAGVRDAYNLAWKLDAVLAGQADDALLDTFGAERRPHVQTVVEHAKSFGLIIGELDERAARERDARLGAELAAGTAPTIRQSFIPGLAAGLLAFDAHGQLRQGAGALFPQPWVSSAALARTRLDDLVRGAFHVVTIDATLAAHAAAYFARSRRLGRAKSLHIGDAKPTGLKGVLHLEAERDLVARFLAEHDACAALVRPDGFTYGVARTVDELTELMTALDRSLNGDGETTRTPAPHGDAVQA</sequence>
<dbReference type="InterPro" id="IPR036188">
    <property type="entry name" value="FAD/NAD-bd_sf"/>
</dbReference>
<dbReference type="EMBL" id="RBZU01000006">
    <property type="protein sequence ID" value="RKP53528.1"/>
    <property type="molecule type" value="Genomic_DNA"/>
</dbReference>
<keyword evidence="5" id="KW-1185">Reference proteome</keyword>
<dbReference type="InterPro" id="IPR050631">
    <property type="entry name" value="PheA/TfdB_FAD_monoxygenase"/>
</dbReference>
<organism evidence="4 5">
    <name type="scientific">Pararobbsia silviterrae</name>
    <dbReference type="NCBI Taxonomy" id="1792498"/>
    <lineage>
        <taxon>Bacteria</taxon>
        <taxon>Pseudomonadati</taxon>
        <taxon>Pseudomonadota</taxon>
        <taxon>Betaproteobacteria</taxon>
        <taxon>Burkholderiales</taxon>
        <taxon>Burkholderiaceae</taxon>
        <taxon>Pararobbsia</taxon>
    </lineage>
</organism>
<evidence type="ECO:0000256" key="2">
    <source>
        <dbReference type="SAM" id="MobiDB-lite"/>
    </source>
</evidence>
<comment type="caution">
    <text evidence="4">The sequence shown here is derived from an EMBL/GenBank/DDBJ whole genome shotgun (WGS) entry which is preliminary data.</text>
</comment>
<protein>
    <submittedName>
        <fullName evidence="4">Bifunctional 3-(3-hydroxy-phenyl)propionate/3-hydroxycinnamic acid hydroxylase</fullName>
    </submittedName>
</protein>
<dbReference type="Gene3D" id="3.30.9.10">
    <property type="entry name" value="D-Amino Acid Oxidase, subunit A, domain 2"/>
    <property type="match status" value="1"/>
</dbReference>
<evidence type="ECO:0000313" key="4">
    <source>
        <dbReference type="EMBL" id="RKP53528.1"/>
    </source>
</evidence>
<dbReference type="OrthoDB" id="3443359at2"/>
<dbReference type="GO" id="GO:0019622">
    <property type="term" value="P:3-(3-hydroxy)phenylpropionate catabolic process"/>
    <property type="evidence" value="ECO:0007669"/>
    <property type="project" value="TreeGrafter"/>
</dbReference>
<dbReference type="GO" id="GO:0071949">
    <property type="term" value="F:FAD binding"/>
    <property type="evidence" value="ECO:0007669"/>
    <property type="project" value="InterPro"/>
</dbReference>
<keyword evidence="1" id="KW-0560">Oxidoreductase</keyword>
<feature type="domain" description="FAD-binding" evidence="3">
    <location>
        <begin position="4"/>
        <end position="343"/>
    </location>
</feature>
<dbReference type="Gene3D" id="3.50.50.60">
    <property type="entry name" value="FAD/NAD(P)-binding domain"/>
    <property type="match status" value="1"/>
</dbReference>
<dbReference type="InterPro" id="IPR002938">
    <property type="entry name" value="FAD-bd"/>
</dbReference>